<evidence type="ECO:0000259" key="13">
    <source>
        <dbReference type="PROSITE" id="PS50110"/>
    </source>
</evidence>
<keyword evidence="14" id="KW-0808">Transferase</keyword>
<dbReference type="InterPro" id="IPR003594">
    <property type="entry name" value="HATPase_dom"/>
</dbReference>
<dbReference type="Pfam" id="PF00512">
    <property type="entry name" value="HisKA"/>
    <property type="match status" value="1"/>
</dbReference>
<feature type="domain" description="Response regulatory" evidence="13">
    <location>
        <begin position="635"/>
        <end position="755"/>
    </location>
</feature>
<evidence type="ECO:0000256" key="10">
    <source>
        <dbReference type="PROSITE-ProRule" id="PRU00169"/>
    </source>
</evidence>
<feature type="transmembrane region" description="Helical" evidence="11">
    <location>
        <begin position="323"/>
        <end position="347"/>
    </location>
</feature>
<sequence>MKKKLTFVHLFLLNQLVTTLVLLTVLGVYGTHLFIQEQRAIRERMEPASAREVDRINNDFATLEANVQRLKSMVELFDVMPKGTRVEKFRQFASATIASHSTQFNAWVALGPRLAREYMGRESYVYVVHRDYSLFANPKYNEPSTFVAEVFTEPGYDKDPDVQWWWMNEKNSGVNYSDFYFDKGYMEKIMFSTSTGIFNNAGKLEAVVGIDTLAGDIAHRLGIFKLGETGGALIVDEHGRPVLPLIAKDTPVLGFKYLRAMNQDEFKAMPKISQKVFNIQNQRQLQDFPGSDGKTYLTYSRSIKGKPWHLVIYQEKSEAYSGLYFRLFFFGFVALVAYVVFTLMVWMTGKYVIAQDKEALARLQDSRDRAEAATRAKSLFLSTMSHEIRTPLNAMLGSAELLNETHLNFEQKELLISLQSAGDTLLSMLNNILDFSKFESGRMQLESREFLLSDLVREVQALISTSILRKNLQFTFHPPEHDRLIVGDSLRLKQVLMNLLGNAVKFTDRGGIELTVQPYPGKEPGKETIFFEVKDTGIGIAKENLKKVFDEFGQEDSSVTRRFGGTGLGLSISQKIVQLMGGELYCESRQFVGSRFHFSVQVTSSRAELWSTRFNLEMTPPPQVVRQGTDAGRKSILIVDDMEENHTLLKAYIKRLDYVTTDSAYNGYECLELWEVGHYDMIFMDVQMPKMSGLDTIRKLREIERARGLRRTPVVVISANSFTEDIEKSLMAGADQHCGKPVRKQTVLEIVQKYCAEDIKTAPANS</sequence>
<dbReference type="CDD" id="cd16922">
    <property type="entry name" value="HATPase_EvgS-ArcB-TorS-like"/>
    <property type="match status" value="1"/>
</dbReference>
<dbReference type="Pfam" id="PF00072">
    <property type="entry name" value="Response_reg"/>
    <property type="match status" value="1"/>
</dbReference>
<dbReference type="CDD" id="cd17546">
    <property type="entry name" value="REC_hyHK_CKI1_RcsC-like"/>
    <property type="match status" value="1"/>
</dbReference>
<keyword evidence="4" id="KW-1003">Cell membrane</keyword>
<dbReference type="EMBL" id="CP002930">
    <property type="protein sequence ID" value="AFY00195.1"/>
    <property type="molecule type" value="Genomic_DNA"/>
</dbReference>
<dbReference type="Gene3D" id="3.40.50.2300">
    <property type="match status" value="1"/>
</dbReference>
<dbReference type="Gene3D" id="3.30.565.10">
    <property type="entry name" value="Histidine kinase-like ATPase, C-terminal domain"/>
    <property type="match status" value="1"/>
</dbReference>
<dbReference type="SMART" id="SM00387">
    <property type="entry name" value="HATPase_c"/>
    <property type="match status" value="1"/>
</dbReference>
<evidence type="ECO:0000256" key="9">
    <source>
        <dbReference type="ARBA" id="ARBA00023136"/>
    </source>
</evidence>
<dbReference type="InterPro" id="IPR036890">
    <property type="entry name" value="HATPase_C_sf"/>
</dbReference>
<dbReference type="PRINTS" id="PR00344">
    <property type="entry name" value="BCTRLSENSOR"/>
</dbReference>
<dbReference type="Gene3D" id="1.10.287.130">
    <property type="match status" value="1"/>
</dbReference>
<dbReference type="SUPFAM" id="SSF47384">
    <property type="entry name" value="Homodimeric domain of signal transducing histidine kinase"/>
    <property type="match status" value="1"/>
</dbReference>
<dbReference type="PROSITE" id="PS50110">
    <property type="entry name" value="RESPONSE_REGULATORY"/>
    <property type="match status" value="1"/>
</dbReference>
<dbReference type="Gene3D" id="3.30.450.20">
    <property type="entry name" value="PAS domain"/>
    <property type="match status" value="1"/>
</dbReference>
<dbReference type="SUPFAM" id="SSF55874">
    <property type="entry name" value="ATPase domain of HSP90 chaperone/DNA topoisomerase II/histidine kinase"/>
    <property type="match status" value="1"/>
</dbReference>
<name>K7YU75_BDEBC</name>
<evidence type="ECO:0000256" key="3">
    <source>
        <dbReference type="ARBA" id="ARBA00012438"/>
    </source>
</evidence>
<dbReference type="Pfam" id="PF02743">
    <property type="entry name" value="dCache_1"/>
    <property type="match status" value="1"/>
</dbReference>
<dbReference type="SMART" id="SM00448">
    <property type="entry name" value="REC"/>
    <property type="match status" value="1"/>
</dbReference>
<dbReference type="CDD" id="cd00082">
    <property type="entry name" value="HisKA"/>
    <property type="match status" value="1"/>
</dbReference>
<evidence type="ECO:0000256" key="6">
    <source>
        <dbReference type="ARBA" id="ARBA00022692"/>
    </source>
</evidence>
<reference evidence="14 15" key="1">
    <citation type="journal article" date="2012" name="BMC Genomics">
        <title>Genome analysis of a simultaneously predatory and prey-independent, novel Bdellovibrio bacteriovorus from the River Tiber, supports in silico predictions of both ancient and recent lateral gene transfer from diverse bacteria.</title>
        <authorList>
            <person name="Hobley L."/>
            <person name="Lerner T.R."/>
            <person name="Williams L.E."/>
            <person name="Lambert C."/>
            <person name="Till R."/>
            <person name="Milner D.S."/>
            <person name="Basford S.M."/>
            <person name="Capeness M.J."/>
            <person name="Fenton A.K."/>
            <person name="Atterbury R.J."/>
            <person name="Harris M.A."/>
            <person name="Sockett R.E."/>
        </authorList>
    </citation>
    <scope>NUCLEOTIDE SEQUENCE [LARGE SCALE GENOMIC DNA]</scope>
    <source>
        <strain evidence="14 15">Tiberius</strain>
    </source>
</reference>
<dbReference type="Pfam" id="PF02518">
    <property type="entry name" value="HATPase_c"/>
    <property type="match status" value="1"/>
</dbReference>
<evidence type="ECO:0000313" key="15">
    <source>
        <dbReference type="Proteomes" id="UP000010074"/>
    </source>
</evidence>
<dbReference type="PROSITE" id="PS50109">
    <property type="entry name" value="HIS_KIN"/>
    <property type="match status" value="1"/>
</dbReference>
<evidence type="ECO:0000256" key="4">
    <source>
        <dbReference type="ARBA" id="ARBA00022475"/>
    </source>
</evidence>
<dbReference type="InterPro" id="IPR005467">
    <property type="entry name" value="His_kinase_dom"/>
</dbReference>
<feature type="domain" description="Histidine kinase" evidence="12">
    <location>
        <begin position="383"/>
        <end position="604"/>
    </location>
</feature>
<dbReference type="KEGG" id="bbat:Bdt_0487"/>
<comment type="catalytic activity">
    <reaction evidence="1">
        <text>ATP + protein L-histidine = ADP + protein N-phospho-L-histidine.</text>
        <dbReference type="EC" id="2.7.13.3"/>
    </reaction>
</comment>
<dbReference type="InterPro" id="IPR003661">
    <property type="entry name" value="HisK_dim/P_dom"/>
</dbReference>
<evidence type="ECO:0000256" key="7">
    <source>
        <dbReference type="ARBA" id="ARBA00022989"/>
    </source>
</evidence>
<dbReference type="STRING" id="1069642.Bdt_0487"/>
<dbReference type="PANTHER" id="PTHR45339">
    <property type="entry name" value="HYBRID SIGNAL TRANSDUCTION HISTIDINE KINASE J"/>
    <property type="match status" value="1"/>
</dbReference>
<dbReference type="OrthoDB" id="5287801at2"/>
<dbReference type="InterPro" id="IPR033479">
    <property type="entry name" value="dCache_1"/>
</dbReference>
<keyword evidence="9 11" id="KW-0472">Membrane</keyword>
<proteinExistence type="predicted"/>
<keyword evidence="6 11" id="KW-0812">Transmembrane</keyword>
<dbReference type="AlphaFoldDB" id="K7YU75"/>
<dbReference type="PATRIC" id="fig|1069642.3.peg.480"/>
<dbReference type="Proteomes" id="UP000010074">
    <property type="component" value="Chromosome"/>
</dbReference>
<feature type="transmembrane region" description="Helical" evidence="11">
    <location>
        <begin position="12"/>
        <end position="35"/>
    </location>
</feature>
<keyword evidence="8" id="KW-0902">Two-component regulatory system</keyword>
<dbReference type="InterPro" id="IPR036097">
    <property type="entry name" value="HisK_dim/P_sf"/>
</dbReference>
<evidence type="ECO:0000256" key="2">
    <source>
        <dbReference type="ARBA" id="ARBA00004651"/>
    </source>
</evidence>
<evidence type="ECO:0000256" key="8">
    <source>
        <dbReference type="ARBA" id="ARBA00023012"/>
    </source>
</evidence>
<dbReference type="InterPro" id="IPR011006">
    <property type="entry name" value="CheY-like_superfamily"/>
</dbReference>
<evidence type="ECO:0000256" key="1">
    <source>
        <dbReference type="ARBA" id="ARBA00000085"/>
    </source>
</evidence>
<dbReference type="PANTHER" id="PTHR45339:SF1">
    <property type="entry name" value="HYBRID SIGNAL TRANSDUCTION HISTIDINE KINASE J"/>
    <property type="match status" value="1"/>
</dbReference>
<keyword evidence="5 10" id="KW-0597">Phosphoprotein</keyword>
<dbReference type="SMART" id="SM00388">
    <property type="entry name" value="HisKA"/>
    <property type="match status" value="1"/>
</dbReference>
<dbReference type="EC" id="2.7.13.3" evidence="3"/>
<feature type="modified residue" description="4-aspartylphosphate" evidence="10">
    <location>
        <position position="685"/>
    </location>
</feature>
<dbReference type="InterPro" id="IPR001789">
    <property type="entry name" value="Sig_transdc_resp-reg_receiver"/>
</dbReference>
<dbReference type="GO" id="GO:0005886">
    <property type="term" value="C:plasma membrane"/>
    <property type="evidence" value="ECO:0007669"/>
    <property type="project" value="UniProtKB-SubCell"/>
</dbReference>
<accession>K7YU75</accession>
<evidence type="ECO:0000313" key="14">
    <source>
        <dbReference type="EMBL" id="AFY00195.1"/>
    </source>
</evidence>
<dbReference type="RefSeq" id="WP_015089678.1">
    <property type="nucleotide sequence ID" value="NC_019567.1"/>
</dbReference>
<organism evidence="14 15">
    <name type="scientific">Bdellovibrio bacteriovorus str. Tiberius</name>
    <dbReference type="NCBI Taxonomy" id="1069642"/>
    <lineage>
        <taxon>Bacteria</taxon>
        <taxon>Pseudomonadati</taxon>
        <taxon>Bdellovibrionota</taxon>
        <taxon>Bdellovibrionia</taxon>
        <taxon>Bdellovibrionales</taxon>
        <taxon>Pseudobdellovibrionaceae</taxon>
        <taxon>Bdellovibrio</taxon>
    </lineage>
</organism>
<evidence type="ECO:0000259" key="12">
    <source>
        <dbReference type="PROSITE" id="PS50109"/>
    </source>
</evidence>
<protein>
    <recommendedName>
        <fullName evidence="3">histidine kinase</fullName>
        <ecNumber evidence="3">2.7.13.3</ecNumber>
    </recommendedName>
</protein>
<dbReference type="SUPFAM" id="SSF52172">
    <property type="entry name" value="CheY-like"/>
    <property type="match status" value="1"/>
</dbReference>
<dbReference type="InterPro" id="IPR004358">
    <property type="entry name" value="Sig_transdc_His_kin-like_C"/>
</dbReference>
<evidence type="ECO:0000256" key="5">
    <source>
        <dbReference type="ARBA" id="ARBA00022553"/>
    </source>
</evidence>
<dbReference type="GO" id="GO:0000155">
    <property type="term" value="F:phosphorelay sensor kinase activity"/>
    <property type="evidence" value="ECO:0007669"/>
    <property type="project" value="InterPro"/>
</dbReference>
<dbReference type="FunFam" id="3.30.565.10:FF:000010">
    <property type="entry name" value="Sensor histidine kinase RcsC"/>
    <property type="match status" value="1"/>
</dbReference>
<gene>
    <name evidence="14" type="primary">torS</name>
    <name evidence="14" type="ORF">Bdt_0487</name>
</gene>
<keyword evidence="14" id="KW-0418">Kinase</keyword>
<comment type="subcellular location">
    <subcellularLocation>
        <location evidence="2">Cell membrane</location>
        <topology evidence="2">Multi-pass membrane protein</topology>
    </subcellularLocation>
</comment>
<evidence type="ECO:0000256" key="11">
    <source>
        <dbReference type="SAM" id="Phobius"/>
    </source>
</evidence>
<keyword evidence="7 11" id="KW-1133">Transmembrane helix</keyword>
<dbReference type="HOGENOM" id="CLU_020784_0_0_7"/>